<evidence type="ECO:0000313" key="3">
    <source>
        <dbReference type="Proteomes" id="UP000765509"/>
    </source>
</evidence>
<dbReference type="PANTHER" id="PTHR24559:SF435">
    <property type="entry name" value="RIBONUCLEASE H"/>
    <property type="match status" value="1"/>
</dbReference>
<dbReference type="Gene3D" id="3.10.10.10">
    <property type="entry name" value="HIV Type 1 Reverse Transcriptase, subunit A, domain 1"/>
    <property type="match status" value="1"/>
</dbReference>
<sequence>MDVISKIVHNEIVEITTPVLITWHDGKYRLRGDFRALNNYTKAKRYPKPRIPHAIDKLEKAKYITKLVCMKGFHQNGVKPNSMKLLRIMCHMGIYEYTRMPFGKKNAPAHFQRMMDTIFQEEIFEG</sequence>
<keyword evidence="3" id="KW-1185">Reference proteome</keyword>
<name>A0A9Q3IFT2_9BASI</name>
<organism evidence="2 3">
    <name type="scientific">Austropuccinia psidii MF-1</name>
    <dbReference type="NCBI Taxonomy" id="1389203"/>
    <lineage>
        <taxon>Eukaryota</taxon>
        <taxon>Fungi</taxon>
        <taxon>Dikarya</taxon>
        <taxon>Basidiomycota</taxon>
        <taxon>Pucciniomycotina</taxon>
        <taxon>Pucciniomycetes</taxon>
        <taxon>Pucciniales</taxon>
        <taxon>Sphaerophragmiaceae</taxon>
        <taxon>Austropuccinia</taxon>
    </lineage>
</organism>
<dbReference type="Proteomes" id="UP000765509">
    <property type="component" value="Unassembled WGS sequence"/>
</dbReference>
<feature type="domain" description="Reverse transcriptase" evidence="1">
    <location>
        <begin position="25"/>
        <end position="121"/>
    </location>
</feature>
<dbReference type="InterPro" id="IPR053134">
    <property type="entry name" value="RNA-dir_DNA_polymerase"/>
</dbReference>
<protein>
    <recommendedName>
        <fullName evidence="1">Reverse transcriptase domain-containing protein</fullName>
    </recommendedName>
</protein>
<proteinExistence type="predicted"/>
<dbReference type="InterPro" id="IPR043502">
    <property type="entry name" value="DNA/RNA_pol_sf"/>
</dbReference>
<dbReference type="SUPFAM" id="SSF56672">
    <property type="entry name" value="DNA/RNA polymerases"/>
    <property type="match status" value="1"/>
</dbReference>
<reference evidence="2" key="1">
    <citation type="submission" date="2021-03" db="EMBL/GenBank/DDBJ databases">
        <title>Draft genome sequence of rust myrtle Austropuccinia psidii MF-1, a brazilian biotype.</title>
        <authorList>
            <person name="Quecine M.C."/>
            <person name="Pachon D.M.R."/>
            <person name="Bonatelli M.L."/>
            <person name="Correr F.H."/>
            <person name="Franceschini L.M."/>
            <person name="Leite T.F."/>
            <person name="Margarido G.R.A."/>
            <person name="Almeida C.A."/>
            <person name="Ferrarezi J.A."/>
            <person name="Labate C.A."/>
        </authorList>
    </citation>
    <scope>NUCLEOTIDE SEQUENCE</scope>
    <source>
        <strain evidence="2">MF-1</strain>
    </source>
</reference>
<evidence type="ECO:0000313" key="2">
    <source>
        <dbReference type="EMBL" id="MBW0537129.1"/>
    </source>
</evidence>
<evidence type="ECO:0000259" key="1">
    <source>
        <dbReference type="Pfam" id="PF00078"/>
    </source>
</evidence>
<comment type="caution">
    <text evidence="2">The sequence shown here is derived from an EMBL/GenBank/DDBJ whole genome shotgun (WGS) entry which is preliminary data.</text>
</comment>
<accession>A0A9Q3IFT2</accession>
<dbReference type="InterPro" id="IPR000477">
    <property type="entry name" value="RT_dom"/>
</dbReference>
<dbReference type="AlphaFoldDB" id="A0A9Q3IFT2"/>
<gene>
    <name evidence="2" type="ORF">O181_076844</name>
</gene>
<dbReference type="Pfam" id="PF00078">
    <property type="entry name" value="RVT_1"/>
    <property type="match status" value="1"/>
</dbReference>
<dbReference type="EMBL" id="AVOT02041770">
    <property type="protein sequence ID" value="MBW0537129.1"/>
    <property type="molecule type" value="Genomic_DNA"/>
</dbReference>
<dbReference type="CDD" id="cd01647">
    <property type="entry name" value="RT_LTR"/>
    <property type="match status" value="1"/>
</dbReference>
<dbReference type="PANTHER" id="PTHR24559">
    <property type="entry name" value="TRANSPOSON TY3-I GAG-POL POLYPROTEIN"/>
    <property type="match status" value="1"/>
</dbReference>